<dbReference type="AlphaFoldDB" id="A0A1A8VEB0"/>
<sequence>FSYQTKVLLQLPDQALLGLHHQTLDPKSGLHHWLTRLADRPRWLHNQRPLTLIRCHLRGATLMRRNWK</sequence>
<organism evidence="1">
    <name type="scientific">Nothobranchius furzeri</name>
    <name type="common">Turquoise killifish</name>
    <dbReference type="NCBI Taxonomy" id="105023"/>
    <lineage>
        <taxon>Eukaryota</taxon>
        <taxon>Metazoa</taxon>
        <taxon>Chordata</taxon>
        <taxon>Craniata</taxon>
        <taxon>Vertebrata</taxon>
        <taxon>Euteleostomi</taxon>
        <taxon>Actinopterygii</taxon>
        <taxon>Neopterygii</taxon>
        <taxon>Teleostei</taxon>
        <taxon>Neoteleostei</taxon>
        <taxon>Acanthomorphata</taxon>
        <taxon>Ovalentaria</taxon>
        <taxon>Atherinomorphae</taxon>
        <taxon>Cyprinodontiformes</taxon>
        <taxon>Nothobranchiidae</taxon>
        <taxon>Nothobranchius</taxon>
    </lineage>
</organism>
<reference evidence="1" key="1">
    <citation type="submission" date="2016-05" db="EMBL/GenBank/DDBJ databases">
        <authorList>
            <person name="Lavstsen T."/>
            <person name="Jespersen J.S."/>
        </authorList>
    </citation>
    <scope>NUCLEOTIDE SEQUENCE</scope>
    <source>
        <tissue evidence="1">Brain</tissue>
    </source>
</reference>
<protein>
    <submittedName>
        <fullName evidence="1">Uncharacterized protein</fullName>
    </submittedName>
</protein>
<dbReference type="EMBL" id="HAEJ01017440">
    <property type="protein sequence ID" value="SBS57897.1"/>
    <property type="molecule type" value="Transcribed_RNA"/>
</dbReference>
<proteinExistence type="predicted"/>
<evidence type="ECO:0000313" key="1">
    <source>
        <dbReference type="EMBL" id="SBS57897.1"/>
    </source>
</evidence>
<gene>
    <name evidence="1" type="primary">BX005484.1</name>
</gene>
<name>A0A1A8VEB0_NOTFU</name>
<reference evidence="1" key="2">
    <citation type="submission" date="2016-06" db="EMBL/GenBank/DDBJ databases">
        <title>The genome of a short-lived fish provides insights into sex chromosome evolution and the genetic control of aging.</title>
        <authorList>
            <person name="Reichwald K."/>
            <person name="Felder M."/>
            <person name="Petzold A."/>
            <person name="Koch P."/>
            <person name="Groth M."/>
            <person name="Platzer M."/>
        </authorList>
    </citation>
    <scope>NUCLEOTIDE SEQUENCE</scope>
    <source>
        <tissue evidence="1">Brain</tissue>
    </source>
</reference>
<feature type="non-terminal residue" evidence="1">
    <location>
        <position position="1"/>
    </location>
</feature>
<feature type="non-terminal residue" evidence="1">
    <location>
        <position position="68"/>
    </location>
</feature>
<accession>A0A1A8VEB0</accession>